<organism evidence="1 2">
    <name type="scientific">Klebsiella phage Soft</name>
    <dbReference type="NCBI Taxonomy" id="2601626"/>
    <lineage>
        <taxon>Viruses</taxon>
        <taxon>Duplodnaviria</taxon>
        <taxon>Heunggongvirae</taxon>
        <taxon>Uroviricota</taxon>
        <taxon>Caudoviricetes</taxon>
        <taxon>Casjensviridae</taxon>
        <taxon>Yonseivirus</taxon>
        <taxon>Yonseivirus soft</taxon>
    </lineage>
</organism>
<protein>
    <submittedName>
        <fullName evidence="1">Uncharacterized protein</fullName>
    </submittedName>
</protein>
<reference evidence="1" key="1">
    <citation type="submission" date="2019-06" db="EMBL/GenBank/DDBJ databases">
        <title>Complete genome sequence of Klebsiella pneumonaie chi-like phage Soft.</title>
        <authorList>
            <person name="Michalik J.A."/>
            <person name="Kohler B."/>
            <person name="Liu M."/>
            <person name="Gill J."/>
        </authorList>
    </citation>
    <scope>NUCLEOTIDE SEQUENCE [LARGE SCALE GENOMIC DNA]</scope>
</reference>
<accession>A0A5C1KA11</accession>
<name>A0A5C1KA11_9CAUD</name>
<sequence>MARNKYAGVCYYCKKHVPAGAGHYERYAGSWRTIHVECVFRQRAEKAQNGIHKRL</sequence>
<dbReference type="Proteomes" id="UP000324815">
    <property type="component" value="Segment"/>
</dbReference>
<evidence type="ECO:0000313" key="2">
    <source>
        <dbReference type="Proteomes" id="UP000324815"/>
    </source>
</evidence>
<keyword evidence="2" id="KW-1185">Reference proteome</keyword>
<evidence type="ECO:0000313" key="1">
    <source>
        <dbReference type="EMBL" id="QEM42154.1"/>
    </source>
</evidence>
<dbReference type="EMBL" id="MN106244">
    <property type="protein sequence ID" value="QEM42154.1"/>
    <property type="molecule type" value="Genomic_DNA"/>
</dbReference>
<proteinExistence type="predicted"/>
<gene>
    <name evidence="1" type="ORF">CPTSoftv3_036</name>
</gene>